<proteinExistence type="predicted"/>
<sequence>MSCRINTVDALVMKSRSGQETHNMTGEPQNPDADSSPDFGEIPINPNAGEKRQKEDQPPSPPPKPKAKPKRPRKQRPKKNKRALPKKKLLLCGFFLLVLPIVLLLSYLAAAHYLLPYYIREHLAQQYSQQLHRPVAVTQVEFAPFSLELQLADIHIGPEFERQEQNDPALCHIATIDTRLGLQNLLRGNIILEDMQIKGMQTELVRRADGSFTNLAWAKQGKAADNQALLPSWLHIDGLSLSESMLVIRDVSTGHKYHLDEISFSLPSAAHQQEETVPTLHALVNGDPIQIRGQRQILADGSAATRLVLQLDNVDPQQILAWLPGTKNNLRITSEQTKASLELIWPDNPQDEEGLILSGRISFAGMDLKTLAANNGASGEFRCKAPRAELILQANPFRKQYKVEELTLEAPQFVISGSSKSKTDDTDALSLFPLSEWTVHLLNPTVLPVDLSIDRLTIYKGSIQRNQDPPWEDFLLELTNYQNRVPQSDNAGEQEQQPPALSFSAQQRKSTVNFQGTTSPDLQLSGELSFTNLDSSLLQPYLGAKQGVQLSGGKTGLVMQVDPQHNIVKELSLEQPLLVLANLPGNSSPQLPLSLWPGQLLDPSALPFSLKLQHLSISKGTVRKGKKALWEDLQLELSTYENQKATKSPLSFSTHQGVETIRFQGHAASDLSLNGKISFHNLEADLLQPYLSADQSMQFSGGKADLNGLLQTKQGKDGKREIRIEQGTLKIPVIRLSQGKQKQAKDLLTASILEAQGCTLHLSSPALSCSDLALQEADFSPQAAGFFLFPDKGKSPLNLSLKNIKIVDSKAWLPLDELDGNENQNNGLTIPLTKLNLEFTNLQQPGQKKDNLHLQAAIGPAGRIKADGTYHQGQANLQLTAEDMNITLLNPAFERLFKKDLAPALQQGHLSFQGLFRVPEFAFQGDVTLRDLRTANRQGTGLSWKNGQAKQVLVGMKPFFMHMDELVLDEPSLKLPSAQSKVPDALTALLRTEKEKPVLPPFTLKQCSIKNGSMPGAGTRLDFREVNGSLAHAAAGTPASFTFSGKANTRKFASQGRLEQDRATLDEFTIAELPMETAAQQFVEHLGLEKKGAIRWVPSAEGKDQGQLDCKDFRPRQDSEYALLLALLTDNEEEFSLPLSLPATALPAEISKAALETLHRLHLQAVVSPQAVLEKELPDLTLPQRIDFVVGDSLPDFMTSLENFSPLLERRPYIGLQIQGRYDDTADREYLLRLLQEEEDYRVNLENDRRKEEMARLLAEEELRQVELVNTDMPIGEDLIPVIEARVDLQPLPHTPIELPKEILPELARQRAKVIREYLLDTIKLPAERVILTKPSPGGPRVDIQIVPLWHQAAESKASSTQEQKD</sequence>
<gene>
    <name evidence="4" type="ORF">Q3M24_17520</name>
</gene>
<reference evidence="4" key="1">
    <citation type="journal article" date="2024" name="Syst. Appl. Microbiol.">
        <title>First single-strain enrichments of Electrothrix cable bacteria, description of E. aestuarii sp. nov. and E. rattekaaiensis sp. nov., and proposal of a cable bacteria taxonomy following the rules of the SeqCode.</title>
        <authorList>
            <person name="Plum-Jensen L.E."/>
            <person name="Schramm A."/>
            <person name="Marshall I.P.G."/>
        </authorList>
    </citation>
    <scope>NUCLEOTIDE SEQUENCE</scope>
    <source>
        <strain evidence="4">Rat1</strain>
    </source>
</reference>
<keyword evidence="3" id="KW-1133">Transmembrane helix</keyword>
<keyword evidence="1" id="KW-0175">Coiled coil</keyword>
<feature type="compositionally biased region" description="Basic residues" evidence="2">
    <location>
        <begin position="65"/>
        <end position="82"/>
    </location>
</feature>
<accession>A0AAU8LS12</accession>
<feature type="region of interest" description="Disordered" evidence="2">
    <location>
        <begin position="15"/>
        <end position="82"/>
    </location>
</feature>
<evidence type="ECO:0000313" key="4">
    <source>
        <dbReference type="EMBL" id="XCN72093.1"/>
    </source>
</evidence>
<feature type="coiled-coil region" evidence="1">
    <location>
        <begin position="1235"/>
        <end position="1262"/>
    </location>
</feature>
<keyword evidence="3" id="KW-0812">Transmembrane</keyword>
<dbReference type="PANTHER" id="PTHR30441:SF8">
    <property type="entry name" value="DUF748 DOMAIN-CONTAINING PROTEIN"/>
    <property type="match status" value="1"/>
</dbReference>
<dbReference type="GO" id="GO:0005886">
    <property type="term" value="C:plasma membrane"/>
    <property type="evidence" value="ECO:0007669"/>
    <property type="project" value="TreeGrafter"/>
</dbReference>
<dbReference type="InterPro" id="IPR052894">
    <property type="entry name" value="AsmA-related"/>
</dbReference>
<dbReference type="PANTHER" id="PTHR30441">
    <property type="entry name" value="DUF748 DOMAIN-CONTAINING PROTEIN"/>
    <property type="match status" value="1"/>
</dbReference>
<name>A0AAU8LS12_9BACT</name>
<evidence type="ECO:0000256" key="2">
    <source>
        <dbReference type="SAM" id="MobiDB-lite"/>
    </source>
</evidence>
<dbReference type="EMBL" id="CP159373">
    <property type="protein sequence ID" value="XCN72093.1"/>
    <property type="molecule type" value="Genomic_DNA"/>
</dbReference>
<dbReference type="Pfam" id="PF05359">
    <property type="entry name" value="DUF748"/>
    <property type="match status" value="2"/>
</dbReference>
<feature type="compositionally biased region" description="Polar residues" evidence="2">
    <location>
        <begin position="16"/>
        <end position="28"/>
    </location>
</feature>
<dbReference type="InterPro" id="IPR008023">
    <property type="entry name" value="DUF748"/>
</dbReference>
<feature type="region of interest" description="Disordered" evidence="2">
    <location>
        <begin position="486"/>
        <end position="518"/>
    </location>
</feature>
<protein>
    <submittedName>
        <fullName evidence="4">DUF748 domain-containing protein</fullName>
    </submittedName>
</protein>
<dbReference type="GO" id="GO:0090313">
    <property type="term" value="P:regulation of protein targeting to membrane"/>
    <property type="evidence" value="ECO:0007669"/>
    <property type="project" value="TreeGrafter"/>
</dbReference>
<reference evidence="4" key="2">
    <citation type="submission" date="2024-06" db="EMBL/GenBank/DDBJ databases">
        <authorList>
            <person name="Plum-Jensen L.E."/>
            <person name="Schramm A."/>
            <person name="Marshall I.P.G."/>
        </authorList>
    </citation>
    <scope>NUCLEOTIDE SEQUENCE</scope>
    <source>
        <strain evidence="4">Rat1</strain>
    </source>
</reference>
<keyword evidence="3" id="KW-0472">Membrane</keyword>
<evidence type="ECO:0000256" key="3">
    <source>
        <dbReference type="SAM" id="Phobius"/>
    </source>
</evidence>
<evidence type="ECO:0000256" key="1">
    <source>
        <dbReference type="SAM" id="Coils"/>
    </source>
</evidence>
<feature type="transmembrane region" description="Helical" evidence="3">
    <location>
        <begin position="89"/>
        <end position="115"/>
    </location>
</feature>
<dbReference type="KEGG" id="eaj:Q3M24_17520"/>
<organism evidence="4">
    <name type="scientific">Candidatus Electrothrix aestuarii</name>
    <dbReference type="NCBI Taxonomy" id="3062594"/>
    <lineage>
        <taxon>Bacteria</taxon>
        <taxon>Pseudomonadati</taxon>
        <taxon>Thermodesulfobacteriota</taxon>
        <taxon>Desulfobulbia</taxon>
        <taxon>Desulfobulbales</taxon>
        <taxon>Desulfobulbaceae</taxon>
        <taxon>Candidatus Electrothrix</taxon>
    </lineage>
</organism>